<dbReference type="InterPro" id="IPR002347">
    <property type="entry name" value="SDR_fam"/>
</dbReference>
<gene>
    <name evidence="3" type="ORF">ODI_03329</name>
    <name evidence="4" type="ORF">ODI_R0150</name>
</gene>
<dbReference type="EMBL" id="LT907988">
    <property type="protein sequence ID" value="SOE46133.1"/>
    <property type="molecule type" value="Genomic_DNA"/>
</dbReference>
<dbReference type="NCBIfam" id="NF005754">
    <property type="entry name" value="PRK07578.1"/>
    <property type="match status" value="1"/>
</dbReference>
<evidence type="ECO:0000256" key="1">
    <source>
        <dbReference type="ARBA" id="ARBA00006484"/>
    </source>
</evidence>
<dbReference type="Gene3D" id="3.40.50.720">
    <property type="entry name" value="NAD(P)-binding Rossmann-like Domain"/>
    <property type="match status" value="1"/>
</dbReference>
<evidence type="ECO:0000313" key="3">
    <source>
        <dbReference type="EMBL" id="SBT27222.1"/>
    </source>
</evidence>
<dbReference type="EMBL" id="FLRC01000052">
    <property type="protein sequence ID" value="SBT27222.1"/>
    <property type="molecule type" value="Genomic_DNA"/>
</dbReference>
<dbReference type="InterPro" id="IPR051122">
    <property type="entry name" value="SDR_DHRS6-like"/>
</dbReference>
<dbReference type="KEGG" id="odi:ODI_R0150"/>
<dbReference type="STRING" id="1851544.ODI_03329"/>
<dbReference type="PANTHER" id="PTHR43477">
    <property type="entry name" value="DIHYDROANTICAPSIN 7-DEHYDROGENASE"/>
    <property type="match status" value="1"/>
</dbReference>
<name>A0A1C3K6X3_9BURK</name>
<reference evidence="3 5" key="1">
    <citation type="submission" date="2016-06" db="EMBL/GenBank/DDBJ databases">
        <authorList>
            <person name="Kjaerup R.B."/>
            <person name="Dalgaard T.S."/>
            <person name="Juul-Madsen H.R."/>
        </authorList>
    </citation>
    <scope>NUCLEOTIDE SEQUENCE [LARGE SCALE GENOMIC DNA]</scope>
    <source>
        <strain evidence="3">Orrdi1</strain>
    </source>
</reference>
<accession>A0A1C3K6X3</accession>
<dbReference type="PANTHER" id="PTHR43477:SF1">
    <property type="entry name" value="DIHYDROANTICAPSIN 7-DEHYDROGENASE"/>
    <property type="match status" value="1"/>
</dbReference>
<dbReference type="InterPro" id="IPR036291">
    <property type="entry name" value="NAD(P)-bd_dom_sf"/>
</dbReference>
<dbReference type="SUPFAM" id="SSF51735">
    <property type="entry name" value="NAD(P)-binding Rossmann-fold domains"/>
    <property type="match status" value="1"/>
</dbReference>
<comment type="similarity">
    <text evidence="1">Belongs to the short-chain dehydrogenases/reductases (SDR) family.</text>
</comment>
<dbReference type="PRINTS" id="PR00081">
    <property type="entry name" value="GDHRDH"/>
</dbReference>
<evidence type="ECO:0000313" key="5">
    <source>
        <dbReference type="Proteomes" id="UP000078558"/>
    </source>
</evidence>
<dbReference type="Proteomes" id="UP000078558">
    <property type="component" value="Chromosome I"/>
</dbReference>
<sequence>MKVLVVGASGLIGKAVVQDLERDHEVIQASHRRSTLSVDIKDAHSVQALFESVGKVDAIIATTGNVHFGALQTLRAEDFAQGLLDKLLGQVRLTLIGQHYLNEGGSITLTTGILSDEPIRDGTNAAAVNAGLEGFVRAAALALSGRRINVVSPTVLTEALEHYANSFPGFDSVPAWKVAAAYRRSVEGIQTGRVYRVGWVRDAR</sequence>
<evidence type="ECO:0000313" key="4">
    <source>
        <dbReference type="EMBL" id="SOE46133.1"/>
    </source>
</evidence>
<keyword evidence="2" id="KW-0560">Oxidoreductase</keyword>
<organism evidence="3 5">
    <name type="scientific">Orrella dioscoreae</name>
    <dbReference type="NCBI Taxonomy" id="1851544"/>
    <lineage>
        <taxon>Bacteria</taxon>
        <taxon>Pseudomonadati</taxon>
        <taxon>Pseudomonadota</taxon>
        <taxon>Betaproteobacteria</taxon>
        <taxon>Burkholderiales</taxon>
        <taxon>Alcaligenaceae</taxon>
        <taxon>Orrella</taxon>
    </lineage>
</organism>
<dbReference type="CDD" id="cd11731">
    <property type="entry name" value="Lin1944_like_SDR_c"/>
    <property type="match status" value="1"/>
</dbReference>
<reference evidence="4 5" key="2">
    <citation type="submission" date="2017-08" db="EMBL/GenBank/DDBJ databases">
        <authorList>
            <person name="de Groot N.N."/>
        </authorList>
    </citation>
    <scope>NUCLEOTIDE SEQUENCE [LARGE SCALE GENOMIC DNA]</scope>
    <source>
        <strain evidence="4">Orrdi1</strain>
    </source>
</reference>
<dbReference type="RefSeq" id="WP_067758370.1">
    <property type="nucleotide sequence ID" value="NZ_LT907988.1"/>
</dbReference>
<protein>
    <submittedName>
        <fullName evidence="3">Short chain dehydrogenase</fullName>
    </submittedName>
</protein>
<dbReference type="Pfam" id="PF13561">
    <property type="entry name" value="adh_short_C2"/>
    <property type="match status" value="1"/>
</dbReference>
<dbReference type="OrthoDB" id="9787486at2"/>
<proteinExistence type="inferred from homology"/>
<keyword evidence="5" id="KW-1185">Reference proteome</keyword>
<dbReference type="GO" id="GO:0016491">
    <property type="term" value="F:oxidoreductase activity"/>
    <property type="evidence" value="ECO:0007669"/>
    <property type="project" value="UniProtKB-KW"/>
</dbReference>
<evidence type="ECO:0000256" key="2">
    <source>
        <dbReference type="ARBA" id="ARBA00023002"/>
    </source>
</evidence>
<dbReference type="AlphaFoldDB" id="A0A1C3K6X3"/>